<evidence type="ECO:0000256" key="1">
    <source>
        <dbReference type="SAM" id="SignalP"/>
    </source>
</evidence>
<gene>
    <name evidence="2" type="ORF">THSYN_05765</name>
</gene>
<evidence type="ECO:0000313" key="3">
    <source>
        <dbReference type="Proteomes" id="UP000232638"/>
    </source>
</evidence>
<proteinExistence type="predicted"/>
<keyword evidence="3" id="KW-1185">Reference proteome</keyword>
<dbReference type="KEGG" id="tsy:THSYN_05765"/>
<feature type="signal peptide" evidence="1">
    <location>
        <begin position="1"/>
        <end position="33"/>
    </location>
</feature>
<reference evidence="2 3" key="1">
    <citation type="submission" date="2017-03" db="EMBL/GenBank/DDBJ databases">
        <title>Complete genome sequence of Candidatus 'Thiodictyon syntrophicum' sp. nov. strain Cad16T, a photolithoautotroph purple sulfur bacterium isolated from an alpine meromictic lake.</title>
        <authorList>
            <person name="Luedin S.M."/>
            <person name="Pothier J.F."/>
            <person name="Danza F."/>
            <person name="Storelli N."/>
            <person name="Wittwer M."/>
            <person name="Tonolla M."/>
        </authorList>
    </citation>
    <scope>NUCLEOTIDE SEQUENCE [LARGE SCALE GENOMIC DNA]</scope>
    <source>
        <strain evidence="2 3">Cad16T</strain>
    </source>
</reference>
<evidence type="ECO:0000313" key="2">
    <source>
        <dbReference type="EMBL" id="AUB80502.1"/>
    </source>
</evidence>
<organism evidence="2 3">
    <name type="scientific">Candidatus Thiodictyon syntrophicum</name>
    <dbReference type="NCBI Taxonomy" id="1166950"/>
    <lineage>
        <taxon>Bacteria</taxon>
        <taxon>Pseudomonadati</taxon>
        <taxon>Pseudomonadota</taxon>
        <taxon>Gammaproteobacteria</taxon>
        <taxon>Chromatiales</taxon>
        <taxon>Chromatiaceae</taxon>
        <taxon>Thiodictyon</taxon>
    </lineage>
</organism>
<name>A0A2K8U4K6_9GAMM</name>
<keyword evidence="1" id="KW-0732">Signal</keyword>
<dbReference type="OrthoDB" id="5770948at2"/>
<protein>
    <recommendedName>
        <fullName evidence="4">Rap1a immunity protein domain-containing protein</fullName>
    </recommendedName>
</protein>
<dbReference type="RefSeq" id="WP_100918300.1">
    <property type="nucleotide sequence ID" value="NZ_CP020370.1"/>
</dbReference>
<evidence type="ECO:0008006" key="4">
    <source>
        <dbReference type="Google" id="ProtNLM"/>
    </source>
</evidence>
<dbReference type="AlphaFoldDB" id="A0A2K8U4K6"/>
<feature type="chain" id="PRO_5014940352" description="Rap1a immunity protein domain-containing protein" evidence="1">
    <location>
        <begin position="34"/>
        <end position="142"/>
    </location>
</feature>
<dbReference type="Proteomes" id="UP000232638">
    <property type="component" value="Chromosome"/>
</dbReference>
<dbReference type="EMBL" id="CP020370">
    <property type="protein sequence ID" value="AUB80502.1"/>
    <property type="molecule type" value="Genomic_DNA"/>
</dbReference>
<accession>A0A2K8U4K6</accession>
<sequence length="142" mass="14311">MAPLQTPRGTPPRAPCLAALALGLGLCSVAAGAGPALWGYGVKPCREFLAAAPGDAAPAAVSGAEYLRYREWLAGFVTGLNLATAADVLAGAELDAALTSIHARCQARPGDDFFTATMSLIRSLGRTKAKGAAGKGAKGKTE</sequence>